<sequence>MTNFNMKNISFGVVVVLGIFFHTLAFHADAAQAPAAQPNNFCTGGTDVTQEIKDLCTNVVGAAKTWEEAALASVKHLSTDAIKAMKPLITTIDQKLVKSIAISDRAQIVQICKDGYQQATDGLKKCPNLITVGPFTDYESTLTSIYTAIEDCKNAIIDEKGQTEIPEVTKFTTDIRKLADVALVIAKKDPRVAQYGASLAKGDFKDSAGDPSLIGPISNTFYGATPN</sequence>
<reference evidence="2 3" key="1">
    <citation type="submission" date="2024-01" db="EMBL/GenBank/DDBJ databases">
        <title>The complete chloroplast genome sequence of Lithospermum erythrorhizon: insights into the phylogenetic relationship among Boraginaceae species and the maternal lineages of purple gromwells.</title>
        <authorList>
            <person name="Okada T."/>
            <person name="Watanabe K."/>
        </authorList>
    </citation>
    <scope>NUCLEOTIDE SEQUENCE [LARGE SCALE GENOMIC DNA]</scope>
</reference>
<dbReference type="InterPro" id="IPR035513">
    <property type="entry name" value="Invertase/methylesterase_inhib"/>
</dbReference>
<accession>A0AAV3QD45</accession>
<evidence type="ECO:0008006" key="4">
    <source>
        <dbReference type="Google" id="ProtNLM"/>
    </source>
</evidence>
<dbReference type="Gene3D" id="1.20.140.40">
    <property type="entry name" value="Invertase/pectin methylesterase inhibitor family protein"/>
    <property type="match status" value="1"/>
</dbReference>
<evidence type="ECO:0000256" key="1">
    <source>
        <dbReference type="SAM" id="SignalP"/>
    </source>
</evidence>
<keyword evidence="3" id="KW-1185">Reference proteome</keyword>
<dbReference type="AlphaFoldDB" id="A0AAV3QD45"/>
<gene>
    <name evidence="2" type="ORF">LIER_18211</name>
</gene>
<dbReference type="EMBL" id="BAABME010004342">
    <property type="protein sequence ID" value="GAA0162022.1"/>
    <property type="molecule type" value="Genomic_DNA"/>
</dbReference>
<feature type="signal peptide" evidence="1">
    <location>
        <begin position="1"/>
        <end position="25"/>
    </location>
</feature>
<name>A0AAV3QD45_LITER</name>
<comment type="caution">
    <text evidence="2">The sequence shown here is derived from an EMBL/GenBank/DDBJ whole genome shotgun (WGS) entry which is preliminary data.</text>
</comment>
<keyword evidence="1" id="KW-0732">Signal</keyword>
<dbReference type="SUPFAM" id="SSF101148">
    <property type="entry name" value="Plant invertase/pectin methylesterase inhibitor"/>
    <property type="match status" value="1"/>
</dbReference>
<evidence type="ECO:0000313" key="2">
    <source>
        <dbReference type="EMBL" id="GAA0162022.1"/>
    </source>
</evidence>
<proteinExistence type="predicted"/>
<protein>
    <recommendedName>
        <fullName evidence="4">Pectinesterase inhibitor domain-containing protein</fullName>
    </recommendedName>
</protein>
<dbReference type="Proteomes" id="UP001454036">
    <property type="component" value="Unassembled WGS sequence"/>
</dbReference>
<feature type="chain" id="PRO_5043954773" description="Pectinesterase inhibitor domain-containing protein" evidence="1">
    <location>
        <begin position="26"/>
        <end position="227"/>
    </location>
</feature>
<organism evidence="2 3">
    <name type="scientific">Lithospermum erythrorhizon</name>
    <name type="common">Purple gromwell</name>
    <name type="synonym">Lithospermum officinale var. erythrorhizon</name>
    <dbReference type="NCBI Taxonomy" id="34254"/>
    <lineage>
        <taxon>Eukaryota</taxon>
        <taxon>Viridiplantae</taxon>
        <taxon>Streptophyta</taxon>
        <taxon>Embryophyta</taxon>
        <taxon>Tracheophyta</taxon>
        <taxon>Spermatophyta</taxon>
        <taxon>Magnoliopsida</taxon>
        <taxon>eudicotyledons</taxon>
        <taxon>Gunneridae</taxon>
        <taxon>Pentapetalae</taxon>
        <taxon>asterids</taxon>
        <taxon>lamiids</taxon>
        <taxon>Boraginales</taxon>
        <taxon>Boraginaceae</taxon>
        <taxon>Boraginoideae</taxon>
        <taxon>Lithospermeae</taxon>
        <taxon>Lithospermum</taxon>
    </lineage>
</organism>
<evidence type="ECO:0000313" key="3">
    <source>
        <dbReference type="Proteomes" id="UP001454036"/>
    </source>
</evidence>